<protein>
    <submittedName>
        <fullName evidence="2">SMC-Scp complex subunit ScpB</fullName>
    </submittedName>
</protein>
<reference evidence="2 3" key="1">
    <citation type="submission" date="2019-12" db="EMBL/GenBank/DDBJ databases">
        <title>Whole genome sequencing of endophytic Actinobacterium Micromonospora sp. MPMI6T.</title>
        <authorList>
            <person name="Evv R."/>
            <person name="Podile A.R."/>
        </authorList>
    </citation>
    <scope>NUCLEOTIDE SEQUENCE [LARGE SCALE GENOMIC DNA]</scope>
    <source>
        <strain evidence="2 3">MPMI6</strain>
    </source>
</reference>
<dbReference type="EMBL" id="WVUH01000186">
    <property type="protein sequence ID" value="MBO4208305.1"/>
    <property type="molecule type" value="Genomic_DNA"/>
</dbReference>
<accession>A0ABS3VUX7</accession>
<evidence type="ECO:0000256" key="1">
    <source>
        <dbReference type="SAM" id="MobiDB-lite"/>
    </source>
</evidence>
<dbReference type="Proteomes" id="UP000823521">
    <property type="component" value="Unassembled WGS sequence"/>
</dbReference>
<proteinExistence type="predicted"/>
<name>A0ABS3VUX7_MICEH</name>
<evidence type="ECO:0000313" key="2">
    <source>
        <dbReference type="EMBL" id="MBO4208305.1"/>
    </source>
</evidence>
<feature type="non-terminal residue" evidence="2">
    <location>
        <position position="32"/>
    </location>
</feature>
<keyword evidence="3" id="KW-1185">Reference proteome</keyword>
<evidence type="ECO:0000313" key="3">
    <source>
        <dbReference type="Proteomes" id="UP000823521"/>
    </source>
</evidence>
<sequence length="32" mass="3510">MSSDERTESLAEQAAAWVPPWAREQPATPVPT</sequence>
<organism evidence="2 3">
    <name type="scientific">Micromonospora echinofusca</name>
    <dbReference type="NCBI Taxonomy" id="47858"/>
    <lineage>
        <taxon>Bacteria</taxon>
        <taxon>Bacillati</taxon>
        <taxon>Actinomycetota</taxon>
        <taxon>Actinomycetes</taxon>
        <taxon>Micromonosporales</taxon>
        <taxon>Micromonosporaceae</taxon>
        <taxon>Micromonospora</taxon>
    </lineage>
</organism>
<comment type="caution">
    <text evidence="2">The sequence shown here is derived from an EMBL/GenBank/DDBJ whole genome shotgun (WGS) entry which is preliminary data.</text>
</comment>
<feature type="region of interest" description="Disordered" evidence="1">
    <location>
        <begin position="1"/>
        <end position="32"/>
    </location>
</feature>
<gene>
    <name evidence="2" type="ORF">GSF22_20165</name>
</gene>